<accession>A0ABY9E1Y4</accession>
<keyword evidence="3" id="KW-1185">Reference proteome</keyword>
<gene>
    <name evidence="2" type="ORF">VitviT2T_030645</name>
</gene>
<protein>
    <submittedName>
        <fullName evidence="2">Uncharacterized protein</fullName>
    </submittedName>
</protein>
<dbReference type="EMBL" id="CP126666">
    <property type="protein sequence ID" value="WKA13337.1"/>
    <property type="molecule type" value="Genomic_DNA"/>
</dbReference>
<evidence type="ECO:0000313" key="2">
    <source>
        <dbReference type="EMBL" id="WKA13337.1"/>
    </source>
</evidence>
<evidence type="ECO:0000313" key="3">
    <source>
        <dbReference type="Proteomes" id="UP001227230"/>
    </source>
</evidence>
<proteinExistence type="predicted"/>
<name>A0ABY9E1Y4_VITVI</name>
<reference evidence="2 3" key="1">
    <citation type="journal article" date="2023" name="Hortic Res">
        <title>The complete reference genome for grapevine (Vitis vinifera L.) genetics and breeding.</title>
        <authorList>
            <person name="Shi X."/>
            <person name="Cao S."/>
            <person name="Wang X."/>
            <person name="Huang S."/>
            <person name="Wang Y."/>
            <person name="Liu Z."/>
            <person name="Liu W."/>
            <person name="Leng X."/>
            <person name="Peng Y."/>
            <person name="Wang N."/>
            <person name="Wang Y."/>
            <person name="Ma Z."/>
            <person name="Xu X."/>
            <person name="Zhang F."/>
            <person name="Xue H."/>
            <person name="Zhong H."/>
            <person name="Wang Y."/>
            <person name="Zhang K."/>
            <person name="Velt A."/>
            <person name="Avia K."/>
            <person name="Holtgrawe D."/>
            <person name="Grimplet J."/>
            <person name="Matus J.T."/>
            <person name="Ware D."/>
            <person name="Wu X."/>
            <person name="Wang H."/>
            <person name="Liu C."/>
            <person name="Fang Y."/>
            <person name="Rustenholz C."/>
            <person name="Cheng Z."/>
            <person name="Xiao H."/>
            <person name="Zhou Y."/>
        </authorList>
    </citation>
    <scope>NUCLEOTIDE SEQUENCE [LARGE SCALE GENOMIC DNA]</scope>
    <source>
        <strain evidence="3">cv. Pinot noir / PN40024</strain>
        <tissue evidence="2">Leaf</tissue>
    </source>
</reference>
<dbReference type="Proteomes" id="UP001227230">
    <property type="component" value="Chromosome 19"/>
</dbReference>
<evidence type="ECO:0000256" key="1">
    <source>
        <dbReference type="SAM" id="MobiDB-lite"/>
    </source>
</evidence>
<organism evidence="2 3">
    <name type="scientific">Vitis vinifera</name>
    <name type="common">Grape</name>
    <dbReference type="NCBI Taxonomy" id="29760"/>
    <lineage>
        <taxon>Eukaryota</taxon>
        <taxon>Viridiplantae</taxon>
        <taxon>Streptophyta</taxon>
        <taxon>Embryophyta</taxon>
        <taxon>Tracheophyta</taxon>
        <taxon>Spermatophyta</taxon>
        <taxon>Magnoliopsida</taxon>
        <taxon>eudicotyledons</taxon>
        <taxon>Gunneridae</taxon>
        <taxon>Pentapetalae</taxon>
        <taxon>rosids</taxon>
        <taxon>Vitales</taxon>
        <taxon>Vitaceae</taxon>
        <taxon>Viteae</taxon>
        <taxon>Vitis</taxon>
    </lineage>
</organism>
<feature type="region of interest" description="Disordered" evidence="1">
    <location>
        <begin position="46"/>
        <end position="68"/>
    </location>
</feature>
<sequence length="99" mass="10903">MTGSKNSTLKLDQSLASLGESVPLLTAKTAIRRLCRLIRNWLPSEPPCHPNRKGSETPAVRSEVKRQSCPSSSIDIAQNVSAGALILEFEEADHDERYK</sequence>